<comment type="similarity">
    <text evidence="1 7">Belongs to the pyridoxamine 5'-phosphate oxidase family.</text>
</comment>
<dbReference type="GO" id="GO:0010181">
    <property type="term" value="F:FMN binding"/>
    <property type="evidence" value="ECO:0007669"/>
    <property type="project" value="UniProtKB-UniRule"/>
</dbReference>
<feature type="binding site" evidence="7 8">
    <location>
        <position position="185"/>
    </location>
    <ligand>
        <name>FMN</name>
        <dbReference type="ChEBI" id="CHEBI:58210"/>
    </ligand>
</feature>
<evidence type="ECO:0000256" key="6">
    <source>
        <dbReference type="ARBA" id="ARBA00023096"/>
    </source>
</evidence>
<comment type="pathway">
    <text evidence="7">Cofactor metabolism; pyridoxal 5'-phosphate salvage; pyridoxal 5'-phosphate from pyridoxine 5'-phosphate: step 1/1.</text>
</comment>
<keyword evidence="5 7" id="KW-0560">Oxidoreductase</keyword>
<dbReference type="UniPathway" id="UPA01068">
    <property type="reaction ID" value="UER00304"/>
</dbReference>
<feature type="binding site" evidence="7">
    <location>
        <position position="131"/>
    </location>
    <ligand>
        <name>substrate</name>
    </ligand>
</feature>
<feature type="binding site" evidence="7 8">
    <location>
        <begin position="61"/>
        <end position="66"/>
    </location>
    <ligand>
        <name>FMN</name>
        <dbReference type="ChEBI" id="CHEBI:58210"/>
    </ligand>
</feature>
<keyword evidence="6 7" id="KW-0664">Pyridoxine biosynthesis</keyword>
<dbReference type="Pfam" id="PF10590">
    <property type="entry name" value="PNP_phzG_C"/>
    <property type="match status" value="1"/>
</dbReference>
<sequence>MSQPSTPPQYTRNPPLEEADLLADPLAQLDSWIEAARAAGMIEPGAMTLATADAQGRPSARIVLFKGYKEGGVCFYTNYESHKGRELAENPQAALVFWWDKLERQVRIEGRVEKLAREDAQRYFQSRFRDSQIGAVTSRQSEVVATRAELDARFEANAKALEGKEVPMPDCWGGYRLQPESVEFWQGRGGRLHDRLRYLAIGDRWKIERLEP</sequence>
<comment type="cofactor">
    <cofactor evidence="7 8">
        <name>FMN</name>
        <dbReference type="ChEBI" id="CHEBI:58210"/>
    </cofactor>
    <text evidence="7 8">Binds 1 FMN per subunit.</text>
</comment>
<evidence type="ECO:0000256" key="7">
    <source>
        <dbReference type="HAMAP-Rule" id="MF_01629"/>
    </source>
</evidence>
<evidence type="ECO:0000256" key="1">
    <source>
        <dbReference type="ARBA" id="ARBA00007301"/>
    </source>
</evidence>
<evidence type="ECO:0000313" key="11">
    <source>
        <dbReference type="EMBL" id="EIT68927.1"/>
    </source>
</evidence>
<feature type="domain" description="Pyridoxamine 5'-phosphate oxidase N-terminal" evidence="9">
    <location>
        <begin position="41"/>
        <end position="155"/>
    </location>
</feature>
<feature type="domain" description="Pyridoxine 5'-phosphate oxidase dimerisation C-terminal" evidence="10">
    <location>
        <begin position="172"/>
        <end position="212"/>
    </location>
</feature>
<dbReference type="OrthoDB" id="9780392at2"/>
<dbReference type="InterPro" id="IPR012349">
    <property type="entry name" value="Split_barrel_FMN-bd"/>
</dbReference>
<dbReference type="InterPro" id="IPR000659">
    <property type="entry name" value="Pyridox_Oxase"/>
</dbReference>
<feature type="binding site" evidence="7">
    <location>
        <position position="66"/>
    </location>
    <ligand>
        <name>substrate</name>
    </ligand>
</feature>
<dbReference type="InterPro" id="IPR019740">
    <property type="entry name" value="Pyridox_Oxase_CS"/>
</dbReference>
<evidence type="ECO:0000313" key="12">
    <source>
        <dbReference type="Proteomes" id="UP000003704"/>
    </source>
</evidence>
<evidence type="ECO:0000259" key="10">
    <source>
        <dbReference type="Pfam" id="PF10590"/>
    </source>
</evidence>
<feature type="binding site" evidence="7 8">
    <location>
        <position position="105"/>
    </location>
    <ligand>
        <name>FMN</name>
        <dbReference type="ChEBI" id="CHEBI:58210"/>
    </ligand>
</feature>
<feature type="binding site" evidence="7 8">
    <location>
        <position position="195"/>
    </location>
    <ligand>
        <name>FMN</name>
        <dbReference type="ChEBI" id="CHEBI:58210"/>
    </ligand>
</feature>
<feature type="binding site" evidence="7 8">
    <location>
        <position position="83"/>
    </location>
    <ligand>
        <name>FMN</name>
        <dbReference type="ChEBI" id="CHEBI:58210"/>
    </ligand>
</feature>
<dbReference type="Pfam" id="PF01243">
    <property type="entry name" value="PNPOx_N"/>
    <property type="match status" value="1"/>
</dbReference>
<dbReference type="InterPro" id="IPR011576">
    <property type="entry name" value="Pyridox_Oxase_N"/>
</dbReference>
<gene>
    <name evidence="7" type="primary">pdxH</name>
    <name evidence="11" type="ORF">WQQ_25090</name>
</gene>
<dbReference type="STRING" id="1172194.WQQ_25090"/>
<dbReference type="EC" id="1.4.3.5" evidence="7"/>
<feature type="binding site" evidence="7">
    <location>
        <position position="127"/>
    </location>
    <ligand>
        <name>substrate</name>
    </ligand>
</feature>
<comment type="catalytic activity">
    <reaction evidence="7">
        <text>pyridoxamine 5'-phosphate + O2 + H2O = pyridoxal 5'-phosphate + H2O2 + NH4(+)</text>
        <dbReference type="Rhea" id="RHEA:15817"/>
        <dbReference type="ChEBI" id="CHEBI:15377"/>
        <dbReference type="ChEBI" id="CHEBI:15379"/>
        <dbReference type="ChEBI" id="CHEBI:16240"/>
        <dbReference type="ChEBI" id="CHEBI:28938"/>
        <dbReference type="ChEBI" id="CHEBI:58451"/>
        <dbReference type="ChEBI" id="CHEBI:597326"/>
        <dbReference type="EC" id="1.4.3.5"/>
    </reaction>
</comment>
<dbReference type="InterPro" id="IPR019576">
    <property type="entry name" value="Pyridoxamine_oxidase_dimer_C"/>
</dbReference>
<feature type="binding site" evidence="7 8">
    <location>
        <begin position="140"/>
        <end position="141"/>
    </location>
    <ligand>
        <name>FMN</name>
        <dbReference type="ChEBI" id="CHEBI:58210"/>
    </ligand>
</feature>
<keyword evidence="12" id="KW-1185">Reference proteome</keyword>
<dbReference type="SUPFAM" id="SSF50475">
    <property type="entry name" value="FMN-binding split barrel"/>
    <property type="match status" value="1"/>
</dbReference>
<feature type="binding site" evidence="7">
    <location>
        <begin position="191"/>
        <end position="193"/>
    </location>
    <ligand>
        <name>substrate</name>
    </ligand>
</feature>
<dbReference type="NCBIfam" id="TIGR00558">
    <property type="entry name" value="pdxH"/>
    <property type="match status" value="1"/>
</dbReference>
<reference evidence="11 12" key="1">
    <citation type="journal article" date="2012" name="J. Bacteriol.">
        <title>Genome Sequence of n-Alkane-Degrading Hydrocarboniphaga effusa Strain AP103T (ATCC BAA-332T).</title>
        <authorList>
            <person name="Chang H.K."/>
            <person name="Zylstra G.J."/>
            <person name="Chae J.C."/>
        </authorList>
    </citation>
    <scope>NUCLEOTIDE SEQUENCE [LARGE SCALE GENOMIC DNA]</scope>
    <source>
        <strain evidence="11 12">AP103</strain>
    </source>
</reference>
<dbReference type="GO" id="GO:0008615">
    <property type="term" value="P:pyridoxine biosynthetic process"/>
    <property type="evidence" value="ECO:0007669"/>
    <property type="project" value="UniProtKB-UniRule"/>
</dbReference>
<evidence type="ECO:0000256" key="5">
    <source>
        <dbReference type="ARBA" id="ARBA00023002"/>
    </source>
</evidence>
<dbReference type="Gene3D" id="2.30.110.10">
    <property type="entry name" value="Electron Transport, Fmn-binding Protein, Chain A"/>
    <property type="match status" value="1"/>
</dbReference>
<comment type="subunit">
    <text evidence="2 7">Homodimer.</text>
</comment>
<organism evidence="11 12">
    <name type="scientific">Hydrocarboniphaga effusa AP103</name>
    <dbReference type="NCBI Taxonomy" id="1172194"/>
    <lineage>
        <taxon>Bacteria</taxon>
        <taxon>Pseudomonadati</taxon>
        <taxon>Pseudomonadota</taxon>
        <taxon>Gammaproteobacteria</taxon>
        <taxon>Nevskiales</taxon>
        <taxon>Nevskiaceae</taxon>
        <taxon>Hydrocarboniphaga</taxon>
    </lineage>
</organism>
<evidence type="ECO:0000259" key="9">
    <source>
        <dbReference type="Pfam" id="PF01243"/>
    </source>
</evidence>
<dbReference type="NCBIfam" id="NF004231">
    <property type="entry name" value="PRK05679.1"/>
    <property type="match status" value="1"/>
</dbReference>
<dbReference type="EMBL" id="AKGD01000002">
    <property type="protein sequence ID" value="EIT68927.1"/>
    <property type="molecule type" value="Genomic_DNA"/>
</dbReference>
<dbReference type="GO" id="GO:0004733">
    <property type="term" value="F:pyridoxamine phosphate oxidase activity"/>
    <property type="evidence" value="ECO:0007669"/>
    <property type="project" value="UniProtKB-UniRule"/>
</dbReference>
<dbReference type="RefSeq" id="WP_007185452.1">
    <property type="nucleotide sequence ID" value="NZ_AKGD01000002.1"/>
</dbReference>
<feature type="binding site" evidence="7 8">
    <location>
        <begin position="76"/>
        <end position="77"/>
    </location>
    <ligand>
        <name>FMN</name>
        <dbReference type="ChEBI" id="CHEBI:58210"/>
    </ligand>
</feature>
<dbReference type="PROSITE" id="PS01064">
    <property type="entry name" value="PYRIDOX_OXIDASE"/>
    <property type="match status" value="1"/>
</dbReference>
<evidence type="ECO:0000256" key="3">
    <source>
        <dbReference type="ARBA" id="ARBA00022630"/>
    </source>
</evidence>
<evidence type="ECO:0000256" key="8">
    <source>
        <dbReference type="PIRSR" id="PIRSR000190-2"/>
    </source>
</evidence>
<comment type="pathway">
    <text evidence="7">Cofactor metabolism; pyridoxal 5'-phosphate salvage; pyridoxal 5'-phosphate from pyridoxamine 5'-phosphate: step 1/1.</text>
</comment>
<accession>I7ZB88</accession>
<comment type="function">
    <text evidence="7">Catalyzes the oxidation of either pyridoxine 5'-phosphate (PNP) or pyridoxamine 5'-phosphate (PMP) into pyridoxal 5'-phosphate (PLP).</text>
</comment>
<dbReference type="HAMAP" id="MF_01629">
    <property type="entry name" value="PdxH"/>
    <property type="match status" value="1"/>
</dbReference>
<evidence type="ECO:0000256" key="2">
    <source>
        <dbReference type="ARBA" id="ARBA00011738"/>
    </source>
</evidence>
<protein>
    <recommendedName>
        <fullName evidence="7">Pyridoxine/pyridoxamine 5'-phosphate oxidase</fullName>
        <ecNumber evidence="7">1.4.3.5</ecNumber>
    </recommendedName>
    <alternativeName>
        <fullName evidence="7">PNP/PMP oxidase</fullName>
        <shortName evidence="7">PNPOx</shortName>
    </alternativeName>
    <alternativeName>
        <fullName evidence="7">Pyridoxal 5'-phosphate synthase</fullName>
    </alternativeName>
</protein>
<keyword evidence="3 7" id="KW-0285">Flavoprotein</keyword>
<evidence type="ECO:0000256" key="4">
    <source>
        <dbReference type="ARBA" id="ARBA00022643"/>
    </source>
</evidence>
<comment type="catalytic activity">
    <reaction evidence="7">
        <text>pyridoxine 5'-phosphate + O2 = pyridoxal 5'-phosphate + H2O2</text>
        <dbReference type="Rhea" id="RHEA:15149"/>
        <dbReference type="ChEBI" id="CHEBI:15379"/>
        <dbReference type="ChEBI" id="CHEBI:16240"/>
        <dbReference type="ChEBI" id="CHEBI:58589"/>
        <dbReference type="ChEBI" id="CHEBI:597326"/>
        <dbReference type="EC" id="1.4.3.5"/>
    </reaction>
</comment>
<dbReference type="PIRSF" id="PIRSF000190">
    <property type="entry name" value="Pyd_amn-ph_oxd"/>
    <property type="match status" value="1"/>
</dbReference>
<dbReference type="AlphaFoldDB" id="I7ZB88"/>
<comment type="caution">
    <text evidence="7">Lacks conserved residue(s) required for the propagation of feature annotation.</text>
</comment>
<feature type="binding site" evidence="7">
    <location>
        <position position="123"/>
    </location>
    <ligand>
        <name>substrate</name>
    </ligand>
</feature>
<comment type="caution">
    <text evidence="11">The sequence shown here is derived from an EMBL/GenBank/DDBJ whole genome shotgun (WGS) entry which is preliminary data.</text>
</comment>
<proteinExistence type="inferred from homology"/>
<keyword evidence="4 7" id="KW-0288">FMN</keyword>
<dbReference type="PANTHER" id="PTHR10851:SF0">
    <property type="entry name" value="PYRIDOXINE-5'-PHOSPHATE OXIDASE"/>
    <property type="match status" value="1"/>
</dbReference>
<dbReference type="PANTHER" id="PTHR10851">
    <property type="entry name" value="PYRIDOXINE-5-PHOSPHATE OXIDASE"/>
    <property type="match status" value="1"/>
</dbReference>
<dbReference type="PATRIC" id="fig|1172194.4.peg.2424"/>
<name>I7ZB88_9GAMM</name>
<dbReference type="FunFam" id="2.30.110.10:FF:000020">
    <property type="entry name" value="PNPO isoform 11"/>
    <property type="match status" value="1"/>
</dbReference>
<dbReference type="Proteomes" id="UP000003704">
    <property type="component" value="Unassembled WGS sequence"/>
</dbReference>